<protein>
    <recommendedName>
        <fullName evidence="3">DUF1844 domain-containing protein</fullName>
    </recommendedName>
</protein>
<dbReference type="EMBL" id="FRBW01000001">
    <property type="protein sequence ID" value="SHL75605.1"/>
    <property type="molecule type" value="Genomic_DNA"/>
</dbReference>
<accession>A0A1M7D811</accession>
<evidence type="ECO:0000313" key="1">
    <source>
        <dbReference type="EMBL" id="SHL75605.1"/>
    </source>
</evidence>
<evidence type="ECO:0000313" key="2">
    <source>
        <dbReference type="Proteomes" id="UP000186002"/>
    </source>
</evidence>
<reference evidence="1 2" key="1">
    <citation type="submission" date="2016-11" db="EMBL/GenBank/DDBJ databases">
        <authorList>
            <person name="Jaros S."/>
            <person name="Januszkiewicz K."/>
            <person name="Wedrychowicz H."/>
        </authorList>
    </citation>
    <scope>NUCLEOTIDE SEQUENCE [LARGE SCALE GENOMIC DNA]</scope>
    <source>
        <strain evidence="1 2">DSM 22153</strain>
    </source>
</reference>
<keyword evidence="2" id="KW-1185">Reference proteome</keyword>
<proteinExistence type="predicted"/>
<evidence type="ECO:0008006" key="3">
    <source>
        <dbReference type="Google" id="ProtNLM"/>
    </source>
</evidence>
<gene>
    <name evidence="1" type="ORF">SAMN05444272_1400</name>
</gene>
<dbReference type="RefSeq" id="WP_073010494.1">
    <property type="nucleotide sequence ID" value="NZ_FRBW01000001.1"/>
</dbReference>
<dbReference type="Proteomes" id="UP000186002">
    <property type="component" value="Unassembled WGS sequence"/>
</dbReference>
<sequence length="83" mass="9434">MTPGYLSFQIFAMEVFRKDPDLFHRSMETASAHLEAAKREAPGPEVTAQEECIKTIYGLTGLMKLFGKEDIDDLPELDRKLMI</sequence>
<dbReference type="AlphaFoldDB" id="A0A1M7D811"/>
<organism evidence="1 2">
    <name type="scientific">Roseibium suaedae</name>
    <dbReference type="NCBI Taxonomy" id="735517"/>
    <lineage>
        <taxon>Bacteria</taxon>
        <taxon>Pseudomonadati</taxon>
        <taxon>Pseudomonadota</taxon>
        <taxon>Alphaproteobacteria</taxon>
        <taxon>Hyphomicrobiales</taxon>
        <taxon>Stappiaceae</taxon>
        <taxon>Roseibium</taxon>
    </lineage>
</organism>
<name>A0A1M7D811_9HYPH</name>
<dbReference type="OrthoDB" id="9983303at2"/>